<reference evidence="1 2" key="1">
    <citation type="submission" date="2023-08" db="EMBL/GenBank/DDBJ databases">
        <title>A Necator americanus chromosomal reference genome.</title>
        <authorList>
            <person name="Ilik V."/>
            <person name="Petrzelkova K.J."/>
            <person name="Pardy F."/>
            <person name="Fuh T."/>
            <person name="Niatou-Singa F.S."/>
            <person name="Gouil Q."/>
            <person name="Baker L."/>
            <person name="Ritchie M.E."/>
            <person name="Jex A.R."/>
            <person name="Gazzola D."/>
            <person name="Li H."/>
            <person name="Toshio Fujiwara R."/>
            <person name="Zhan B."/>
            <person name="Aroian R.V."/>
            <person name="Pafco B."/>
            <person name="Schwarz E.M."/>
        </authorList>
    </citation>
    <scope>NUCLEOTIDE SEQUENCE [LARGE SCALE GENOMIC DNA]</scope>
    <source>
        <strain evidence="1 2">Aroian</strain>
        <tissue evidence="1">Whole animal</tissue>
    </source>
</reference>
<sequence length="105" mass="11700">MFSSGLSYGGLLNLMEKRTGRITYLPTTYRLFIVKTVIDVCSSKPMQCLDFEDFGVFFDFPDQDRLLNVLSAKALPEMFVRLIDDMNRRGTAAVGAPACCVSSSK</sequence>
<accession>A0ABR1C3M5</accession>
<evidence type="ECO:0000313" key="2">
    <source>
        <dbReference type="Proteomes" id="UP001303046"/>
    </source>
</evidence>
<protein>
    <submittedName>
        <fullName evidence="1">Uncharacterized protein</fullName>
    </submittedName>
</protein>
<dbReference type="EMBL" id="JAVFWL010000002">
    <property type="protein sequence ID" value="KAK6733146.1"/>
    <property type="molecule type" value="Genomic_DNA"/>
</dbReference>
<comment type="caution">
    <text evidence="1">The sequence shown here is derived from an EMBL/GenBank/DDBJ whole genome shotgun (WGS) entry which is preliminary data.</text>
</comment>
<dbReference type="Proteomes" id="UP001303046">
    <property type="component" value="Unassembled WGS sequence"/>
</dbReference>
<gene>
    <name evidence="1" type="primary">Necator_chrII.g4900</name>
    <name evidence="1" type="ORF">RB195_017108</name>
</gene>
<evidence type="ECO:0000313" key="1">
    <source>
        <dbReference type="EMBL" id="KAK6733146.1"/>
    </source>
</evidence>
<proteinExistence type="predicted"/>
<name>A0ABR1C3M5_NECAM</name>
<keyword evidence="2" id="KW-1185">Reference proteome</keyword>
<organism evidence="1 2">
    <name type="scientific">Necator americanus</name>
    <name type="common">Human hookworm</name>
    <dbReference type="NCBI Taxonomy" id="51031"/>
    <lineage>
        <taxon>Eukaryota</taxon>
        <taxon>Metazoa</taxon>
        <taxon>Ecdysozoa</taxon>
        <taxon>Nematoda</taxon>
        <taxon>Chromadorea</taxon>
        <taxon>Rhabditida</taxon>
        <taxon>Rhabditina</taxon>
        <taxon>Rhabditomorpha</taxon>
        <taxon>Strongyloidea</taxon>
        <taxon>Ancylostomatidae</taxon>
        <taxon>Bunostominae</taxon>
        <taxon>Necator</taxon>
    </lineage>
</organism>